<organism evidence="5 6">
    <name type="scientific">Candidatus Lambdaproteobacteria bacterium RIFOXYD2_FULL_56_26</name>
    <dbReference type="NCBI Taxonomy" id="1817773"/>
    <lineage>
        <taxon>Bacteria</taxon>
        <taxon>Pseudomonadati</taxon>
        <taxon>Pseudomonadota</taxon>
        <taxon>Candidatus Lambdaproteobacteria</taxon>
    </lineage>
</organism>
<name>A0A1F6H3Y2_9PROT</name>
<dbReference type="Pfam" id="PF00152">
    <property type="entry name" value="tRNA-synt_2"/>
    <property type="match status" value="1"/>
</dbReference>
<evidence type="ECO:0000313" key="6">
    <source>
        <dbReference type="Proteomes" id="UP000177583"/>
    </source>
</evidence>
<comment type="caution">
    <text evidence="5">The sequence shown here is derived from an EMBL/GenBank/DDBJ whole genome shotgun (WGS) entry which is preliminary data.</text>
</comment>
<evidence type="ECO:0000259" key="4">
    <source>
        <dbReference type="PROSITE" id="PS50862"/>
    </source>
</evidence>
<dbReference type="GO" id="GO:0004824">
    <property type="term" value="F:lysine-tRNA ligase activity"/>
    <property type="evidence" value="ECO:0007669"/>
    <property type="project" value="InterPro"/>
</dbReference>
<dbReference type="GO" id="GO:0005524">
    <property type="term" value="F:ATP binding"/>
    <property type="evidence" value="ECO:0007669"/>
    <property type="project" value="UniProtKB-KW"/>
</dbReference>
<dbReference type="PANTHER" id="PTHR42918">
    <property type="entry name" value="LYSYL-TRNA SYNTHETASE"/>
    <property type="match status" value="1"/>
</dbReference>
<dbReference type="NCBIfam" id="NF006828">
    <property type="entry name" value="PRK09350.1"/>
    <property type="match status" value="1"/>
</dbReference>
<dbReference type="NCBIfam" id="TIGR00462">
    <property type="entry name" value="genX"/>
    <property type="match status" value="1"/>
</dbReference>
<keyword evidence="1" id="KW-0436">Ligase</keyword>
<keyword evidence="2" id="KW-0547">Nucleotide-binding</keyword>
<proteinExistence type="predicted"/>
<evidence type="ECO:0000256" key="3">
    <source>
        <dbReference type="ARBA" id="ARBA00022840"/>
    </source>
</evidence>
<dbReference type="InterPro" id="IPR018149">
    <property type="entry name" value="Lys-tRNA-synth_II_C"/>
</dbReference>
<dbReference type="SUPFAM" id="SSF55681">
    <property type="entry name" value="Class II aaRS and biotin synthetases"/>
    <property type="match status" value="1"/>
</dbReference>
<accession>A0A1F6H3Y2</accession>
<dbReference type="PRINTS" id="PR00982">
    <property type="entry name" value="TRNASYNTHLYS"/>
</dbReference>
<dbReference type="InterPro" id="IPR004364">
    <property type="entry name" value="Aa-tRNA-synt_II"/>
</dbReference>
<dbReference type="Proteomes" id="UP000177583">
    <property type="component" value="Unassembled WGS sequence"/>
</dbReference>
<dbReference type="InterPro" id="IPR006195">
    <property type="entry name" value="aa-tRNA-synth_II"/>
</dbReference>
<sequence>MPVPGLVARARLLSGLRRFLDQRGLLEVQTPLLASCPALETEIEPFACGPFGPYLVSSPEYAMKRLLAQGSGSIYQIGSVFRQGESGYKHNPEFTLLEFYLVGQDQWGLMDCLADLFEQVLGWPRPQRLDYGELFATRLGLDPFGFSFAQFEATLAGLGQEVPDFLRDSPANQTDQLDYLFGLFLEPQLGLEQPVFLTGYPHFMSALARLEQDGKRSARFEVFYRGFELGNGFYELKDPVEQRRRFEETNLARTAKGKPAYPLDEKFLAALGQMPDCAGIALGVERILMAAAGTRQIGQVMPFTWDQV</sequence>
<dbReference type="InterPro" id="IPR004525">
    <property type="entry name" value="EpmA"/>
</dbReference>
<evidence type="ECO:0000256" key="1">
    <source>
        <dbReference type="ARBA" id="ARBA00022598"/>
    </source>
</evidence>
<dbReference type="GO" id="GO:0006430">
    <property type="term" value="P:lysyl-tRNA aminoacylation"/>
    <property type="evidence" value="ECO:0007669"/>
    <property type="project" value="InterPro"/>
</dbReference>
<reference evidence="5 6" key="1">
    <citation type="journal article" date="2016" name="Nat. Commun.">
        <title>Thousands of microbial genomes shed light on interconnected biogeochemical processes in an aquifer system.</title>
        <authorList>
            <person name="Anantharaman K."/>
            <person name="Brown C.T."/>
            <person name="Hug L.A."/>
            <person name="Sharon I."/>
            <person name="Castelle C.J."/>
            <person name="Probst A.J."/>
            <person name="Thomas B.C."/>
            <person name="Singh A."/>
            <person name="Wilkins M.J."/>
            <person name="Karaoz U."/>
            <person name="Brodie E.L."/>
            <person name="Williams K.H."/>
            <person name="Hubbard S.S."/>
            <person name="Banfield J.F."/>
        </authorList>
    </citation>
    <scope>NUCLEOTIDE SEQUENCE [LARGE SCALE GENOMIC DNA]</scope>
</reference>
<dbReference type="GO" id="GO:0005829">
    <property type="term" value="C:cytosol"/>
    <property type="evidence" value="ECO:0007669"/>
    <property type="project" value="TreeGrafter"/>
</dbReference>
<feature type="domain" description="Aminoacyl-transfer RNA synthetases class-II family profile" evidence="4">
    <location>
        <begin position="5"/>
        <end position="302"/>
    </location>
</feature>
<protein>
    <submittedName>
        <fullName evidence="5">EF-P lysine aminoacylase GenX</fullName>
    </submittedName>
</protein>
<evidence type="ECO:0000313" key="5">
    <source>
        <dbReference type="EMBL" id="OGH05072.1"/>
    </source>
</evidence>
<dbReference type="AlphaFoldDB" id="A0A1F6H3Y2"/>
<dbReference type="PROSITE" id="PS50862">
    <property type="entry name" value="AA_TRNA_LIGASE_II"/>
    <property type="match status" value="1"/>
</dbReference>
<dbReference type="PANTHER" id="PTHR42918:SF6">
    <property type="entry name" value="ELONGATION FACTOR P--(R)-BETA-LYSINE LIGASE"/>
    <property type="match status" value="1"/>
</dbReference>
<dbReference type="Gene3D" id="3.30.930.10">
    <property type="entry name" value="Bira Bifunctional Protein, Domain 2"/>
    <property type="match status" value="1"/>
</dbReference>
<gene>
    <name evidence="5" type="ORF">A2557_08865</name>
</gene>
<dbReference type="EMBL" id="MFNF01000001">
    <property type="protein sequence ID" value="OGH05072.1"/>
    <property type="molecule type" value="Genomic_DNA"/>
</dbReference>
<keyword evidence="3" id="KW-0067">ATP-binding</keyword>
<dbReference type="InterPro" id="IPR045864">
    <property type="entry name" value="aa-tRNA-synth_II/BPL/LPL"/>
</dbReference>
<evidence type="ECO:0000256" key="2">
    <source>
        <dbReference type="ARBA" id="ARBA00022741"/>
    </source>
</evidence>
<dbReference type="GO" id="GO:0000049">
    <property type="term" value="F:tRNA binding"/>
    <property type="evidence" value="ECO:0007669"/>
    <property type="project" value="TreeGrafter"/>
</dbReference>